<evidence type="ECO:0000256" key="1">
    <source>
        <dbReference type="SAM" id="MobiDB-lite"/>
    </source>
</evidence>
<organism evidence="3 4">
    <name type="scientific">Rotaria sordida</name>
    <dbReference type="NCBI Taxonomy" id="392033"/>
    <lineage>
        <taxon>Eukaryota</taxon>
        <taxon>Metazoa</taxon>
        <taxon>Spiralia</taxon>
        <taxon>Gnathifera</taxon>
        <taxon>Rotifera</taxon>
        <taxon>Eurotatoria</taxon>
        <taxon>Bdelloidea</taxon>
        <taxon>Philodinida</taxon>
        <taxon>Philodinidae</taxon>
        <taxon>Rotaria</taxon>
    </lineage>
</organism>
<evidence type="ECO:0000313" key="3">
    <source>
        <dbReference type="EMBL" id="CAF1633089.1"/>
    </source>
</evidence>
<dbReference type="EMBL" id="CAJNOL010008012">
    <property type="protein sequence ID" value="CAF1633089.1"/>
    <property type="molecule type" value="Genomic_DNA"/>
</dbReference>
<accession>A0A816D693</accession>
<gene>
    <name evidence="3" type="ORF">JXQ802_LOCUS52093</name>
    <name evidence="2" type="ORF">PYM288_LOCUS35814</name>
</gene>
<keyword evidence="4" id="KW-1185">Reference proteome</keyword>
<comment type="caution">
    <text evidence="3">The sequence shown here is derived from an EMBL/GenBank/DDBJ whole genome shotgun (WGS) entry which is preliminary data.</text>
</comment>
<dbReference type="EMBL" id="CAJNOH010006441">
    <property type="protein sequence ID" value="CAF1432508.1"/>
    <property type="molecule type" value="Genomic_DNA"/>
</dbReference>
<reference evidence="3" key="1">
    <citation type="submission" date="2021-02" db="EMBL/GenBank/DDBJ databases">
        <authorList>
            <person name="Nowell W R."/>
        </authorList>
    </citation>
    <scope>NUCLEOTIDE SEQUENCE</scope>
</reference>
<proteinExistence type="predicted"/>
<feature type="region of interest" description="Disordered" evidence="1">
    <location>
        <begin position="220"/>
        <end position="281"/>
    </location>
</feature>
<dbReference type="Proteomes" id="UP000663854">
    <property type="component" value="Unassembled WGS sequence"/>
</dbReference>
<dbReference type="Proteomes" id="UP000663870">
    <property type="component" value="Unassembled WGS sequence"/>
</dbReference>
<evidence type="ECO:0000313" key="4">
    <source>
        <dbReference type="Proteomes" id="UP000663870"/>
    </source>
</evidence>
<dbReference type="AlphaFoldDB" id="A0A816D693"/>
<sequence>MDMYQHILKSSEHLVSQNGSITKKKKKYRGNRKLQRLRRKDRTNGMSNQANEMVMLIRKANKSMYPNIQQMVKPIDGSFLVNTNYPYEYHNSEENLEVDSTNDIDHICTNPSPIVALQSCLLPSDILFDSNIYEPIVSNVCQEKMINIKQEEREEDEIIVLEYNNDNQNDNDQDYSMYEEQFDEMTLYNKREQEMQDLLEISRDTQSMDDNTVNSIVHKSNGRLHTKTIENNNNQPSNELQTLPSSSSSSVIVTTYPDPPMNQTGRIAHHDHSYTKYGDLD</sequence>
<feature type="compositionally biased region" description="Basic and acidic residues" evidence="1">
    <location>
        <begin position="268"/>
        <end position="281"/>
    </location>
</feature>
<protein>
    <submittedName>
        <fullName evidence="3">Uncharacterized protein</fullName>
    </submittedName>
</protein>
<evidence type="ECO:0000313" key="2">
    <source>
        <dbReference type="EMBL" id="CAF1432508.1"/>
    </source>
</evidence>
<feature type="compositionally biased region" description="Polar residues" evidence="1">
    <location>
        <begin position="229"/>
        <end position="244"/>
    </location>
</feature>
<name>A0A816D693_9BILA</name>